<dbReference type="AlphaFoldDB" id="A0A4Y2G862"/>
<name>A0A4Y2G862_ARAVE</name>
<sequence>MTIRKYLGKESNLKRCVPIKCVPVSTFVGSKTSRIILRVHRLPPVRMRMENRLEKSAKQESITSCTEDCVQYAACACEKADSLRKCDLYYDRQISVNPVDGFGPKFYI</sequence>
<reference evidence="1 2" key="1">
    <citation type="journal article" date="2019" name="Sci. Rep.">
        <title>Orb-weaving spider Araneus ventricosus genome elucidates the spidroin gene catalogue.</title>
        <authorList>
            <person name="Kono N."/>
            <person name="Nakamura H."/>
            <person name="Ohtoshi R."/>
            <person name="Moran D.A.P."/>
            <person name="Shinohara A."/>
            <person name="Yoshida Y."/>
            <person name="Fujiwara M."/>
            <person name="Mori M."/>
            <person name="Tomita M."/>
            <person name="Arakawa K."/>
        </authorList>
    </citation>
    <scope>NUCLEOTIDE SEQUENCE [LARGE SCALE GENOMIC DNA]</scope>
</reference>
<evidence type="ECO:0000313" key="2">
    <source>
        <dbReference type="Proteomes" id="UP000499080"/>
    </source>
</evidence>
<gene>
    <name evidence="1" type="ORF">AVEN_36937_1</name>
</gene>
<comment type="caution">
    <text evidence="1">The sequence shown here is derived from an EMBL/GenBank/DDBJ whole genome shotgun (WGS) entry which is preliminary data.</text>
</comment>
<keyword evidence="2" id="KW-1185">Reference proteome</keyword>
<evidence type="ECO:0000313" key="1">
    <source>
        <dbReference type="EMBL" id="GBM48885.1"/>
    </source>
</evidence>
<dbReference type="Proteomes" id="UP000499080">
    <property type="component" value="Unassembled WGS sequence"/>
</dbReference>
<proteinExistence type="predicted"/>
<protein>
    <submittedName>
        <fullName evidence="1">Uncharacterized protein</fullName>
    </submittedName>
</protein>
<accession>A0A4Y2G862</accession>
<dbReference type="EMBL" id="BGPR01001231">
    <property type="protein sequence ID" value="GBM48885.1"/>
    <property type="molecule type" value="Genomic_DNA"/>
</dbReference>
<organism evidence="1 2">
    <name type="scientific">Araneus ventricosus</name>
    <name type="common">Orbweaver spider</name>
    <name type="synonym">Epeira ventricosa</name>
    <dbReference type="NCBI Taxonomy" id="182803"/>
    <lineage>
        <taxon>Eukaryota</taxon>
        <taxon>Metazoa</taxon>
        <taxon>Ecdysozoa</taxon>
        <taxon>Arthropoda</taxon>
        <taxon>Chelicerata</taxon>
        <taxon>Arachnida</taxon>
        <taxon>Araneae</taxon>
        <taxon>Araneomorphae</taxon>
        <taxon>Entelegynae</taxon>
        <taxon>Araneoidea</taxon>
        <taxon>Araneidae</taxon>
        <taxon>Araneus</taxon>
    </lineage>
</organism>